<dbReference type="Proteomes" id="UP001642484">
    <property type="component" value="Unassembled WGS sequence"/>
</dbReference>
<evidence type="ECO:0000313" key="1">
    <source>
        <dbReference type="EMBL" id="CAK9112162.1"/>
    </source>
</evidence>
<evidence type="ECO:0000313" key="2">
    <source>
        <dbReference type="Proteomes" id="UP001642484"/>
    </source>
</evidence>
<comment type="caution">
    <text evidence="1">The sequence shown here is derived from an EMBL/GenBank/DDBJ whole genome shotgun (WGS) entry which is preliminary data.</text>
</comment>
<keyword evidence="2" id="KW-1185">Reference proteome</keyword>
<gene>
    <name evidence="1" type="ORF">CCMP2556_LOCUS52014</name>
</gene>
<proteinExistence type="predicted"/>
<reference evidence="1 2" key="1">
    <citation type="submission" date="2024-02" db="EMBL/GenBank/DDBJ databases">
        <authorList>
            <person name="Chen Y."/>
            <person name="Shah S."/>
            <person name="Dougan E. K."/>
            <person name="Thang M."/>
            <person name="Chan C."/>
        </authorList>
    </citation>
    <scope>NUCLEOTIDE SEQUENCE [LARGE SCALE GENOMIC DNA]</scope>
</reference>
<organism evidence="1 2">
    <name type="scientific">Durusdinium trenchii</name>
    <dbReference type="NCBI Taxonomy" id="1381693"/>
    <lineage>
        <taxon>Eukaryota</taxon>
        <taxon>Sar</taxon>
        <taxon>Alveolata</taxon>
        <taxon>Dinophyceae</taxon>
        <taxon>Suessiales</taxon>
        <taxon>Symbiodiniaceae</taxon>
        <taxon>Durusdinium</taxon>
    </lineage>
</organism>
<dbReference type="EMBL" id="CAXAMN010027694">
    <property type="protein sequence ID" value="CAK9112162.1"/>
    <property type="molecule type" value="Genomic_DNA"/>
</dbReference>
<name>A0ABP0SIF8_9DINO</name>
<accession>A0ABP0SIF8</accession>
<sequence length="68" mass="7362">MIEAPLSGCRQSDGSWRSVVDENGRTAKTEIRQAEILQFPSNQIDGGASPAPSIRYSDVARYVGLPLV</sequence>
<protein>
    <submittedName>
        <fullName evidence="1">Uncharacterized protein</fullName>
    </submittedName>
</protein>